<sequence>MTKTKHGENCDAKPEKEFKMYEMSEMASLMEQMYAENMLLKNKITSGVNPGNFPTHILKIHDAVMTDGKENDAFFKEQAKKFIEAQRLIYTDTVNTKAHFNEAVSSCVACHEQKCQGPIPRIKKLYID</sequence>
<dbReference type="Proteomes" id="UP001629156">
    <property type="component" value="Unassembled WGS sequence"/>
</dbReference>
<keyword evidence="2" id="KW-1185">Reference proteome</keyword>
<organism evidence="1 2">
    <name type="scientific">Flavobacterium rhizosphaerae</name>
    <dbReference type="NCBI Taxonomy" id="3163298"/>
    <lineage>
        <taxon>Bacteria</taxon>
        <taxon>Pseudomonadati</taxon>
        <taxon>Bacteroidota</taxon>
        <taxon>Flavobacteriia</taxon>
        <taxon>Flavobacteriales</taxon>
        <taxon>Flavobacteriaceae</taxon>
        <taxon>Flavobacterium</taxon>
    </lineage>
</organism>
<protein>
    <recommendedName>
        <fullName evidence="3">Cytochrome C</fullName>
    </recommendedName>
</protein>
<reference evidence="1 2" key="1">
    <citation type="submission" date="2024-06" db="EMBL/GenBank/DDBJ databases">
        <authorList>
            <person name="Kaempfer P."/>
            <person name="Viver T."/>
        </authorList>
    </citation>
    <scope>NUCLEOTIDE SEQUENCE [LARGE SCALE GENOMIC DNA]</scope>
    <source>
        <strain evidence="1 2">ST-119</strain>
    </source>
</reference>
<name>A0ABW8YTW0_9FLAO</name>
<dbReference type="RefSeq" id="WP_408084008.1">
    <property type="nucleotide sequence ID" value="NZ_JBELPZ010000003.1"/>
</dbReference>
<accession>A0ABW8YTW0</accession>
<evidence type="ECO:0000313" key="1">
    <source>
        <dbReference type="EMBL" id="MFL9843756.1"/>
    </source>
</evidence>
<evidence type="ECO:0000313" key="2">
    <source>
        <dbReference type="Proteomes" id="UP001629156"/>
    </source>
</evidence>
<evidence type="ECO:0008006" key="3">
    <source>
        <dbReference type="Google" id="ProtNLM"/>
    </source>
</evidence>
<dbReference type="EMBL" id="JBELPZ010000003">
    <property type="protein sequence ID" value="MFL9843756.1"/>
    <property type="molecule type" value="Genomic_DNA"/>
</dbReference>
<gene>
    <name evidence="1" type="ORF">ABS766_04920</name>
</gene>
<proteinExistence type="predicted"/>
<comment type="caution">
    <text evidence="1">The sequence shown here is derived from an EMBL/GenBank/DDBJ whole genome shotgun (WGS) entry which is preliminary data.</text>
</comment>